<feature type="transmembrane region" description="Helical" evidence="9">
    <location>
        <begin position="207"/>
        <end position="229"/>
    </location>
</feature>
<evidence type="ECO:0000259" key="10">
    <source>
        <dbReference type="Pfam" id="PF11984"/>
    </source>
</evidence>
<dbReference type="NCBIfam" id="TIGR02914">
    <property type="entry name" value="EpsI_fam"/>
    <property type="match status" value="1"/>
</dbReference>
<dbReference type="InterPro" id="IPR014263">
    <property type="entry name" value="Methanolan_biosynth_EpsI"/>
</dbReference>
<keyword evidence="5 11" id="KW-0378">Hydrolase</keyword>
<feature type="transmembrane region" description="Helical" evidence="9">
    <location>
        <begin position="99"/>
        <end position="124"/>
    </location>
</feature>
<dbReference type="NCBIfam" id="TIGR02602">
    <property type="entry name" value="8TM_EpsH"/>
    <property type="match status" value="1"/>
</dbReference>
<dbReference type="InterPro" id="IPR026392">
    <property type="entry name" value="Exo/Archaeosortase_dom"/>
</dbReference>
<proteinExistence type="predicted"/>
<feature type="transmembrane region" description="Helical" evidence="9">
    <location>
        <begin position="346"/>
        <end position="364"/>
    </location>
</feature>
<dbReference type="InterPro" id="IPR013426">
    <property type="entry name" value="EpsH-like"/>
</dbReference>
<feature type="compositionally biased region" description="Basic and acidic residues" evidence="8">
    <location>
        <begin position="54"/>
        <end position="67"/>
    </location>
</feature>
<feature type="domain" description="Methanolan biosynthesis EpsI" evidence="10">
    <location>
        <begin position="403"/>
        <end position="606"/>
    </location>
</feature>
<feature type="transmembrane region" description="Helical" evidence="9">
    <location>
        <begin position="277"/>
        <end position="295"/>
    </location>
</feature>
<feature type="transmembrane region" description="Helical" evidence="9">
    <location>
        <begin position="398"/>
        <end position="417"/>
    </location>
</feature>
<dbReference type="Pfam" id="PF09721">
    <property type="entry name" value="Exosortase_EpsH"/>
    <property type="match status" value="1"/>
</dbReference>
<feature type="transmembrane region" description="Helical" evidence="9">
    <location>
        <begin position="304"/>
        <end position="326"/>
    </location>
</feature>
<evidence type="ECO:0000256" key="7">
    <source>
        <dbReference type="ARBA" id="ARBA00023136"/>
    </source>
</evidence>
<dbReference type="NCBIfam" id="TIGR04178">
    <property type="entry name" value="exo_archaeo"/>
    <property type="match status" value="1"/>
</dbReference>
<keyword evidence="6 9" id="KW-1133">Transmembrane helix</keyword>
<reference evidence="12" key="1">
    <citation type="journal article" date="2019" name="Int. J. Syst. Evol. Microbiol.">
        <title>The Global Catalogue of Microorganisms (GCM) 10K type strain sequencing project: providing services to taxonomists for standard genome sequencing and annotation.</title>
        <authorList>
            <consortium name="The Broad Institute Genomics Platform"/>
            <consortium name="The Broad Institute Genome Sequencing Center for Infectious Disease"/>
            <person name="Wu L."/>
            <person name="Ma J."/>
        </authorList>
    </citation>
    <scope>NUCLEOTIDE SEQUENCE [LARGE SCALE GENOMIC DNA]</scope>
    <source>
        <strain evidence="12">KACC 12597</strain>
    </source>
</reference>
<evidence type="ECO:0000256" key="9">
    <source>
        <dbReference type="SAM" id="Phobius"/>
    </source>
</evidence>
<sequence length="609" mass="68726">MEGFRIRKDQPLNAPLKNQPKFNELKTSKITTHSRKNIKTANHHASEMAVRSMPHQDKKTKPTKLKESRLVANRRITRPSTKSKSKIASSQIISSIPPIWQLSLIAIAASLILLIFFNGLTYMLTSWESEEYSHSYMLPLVSAVLIWQRSSLLAQTPFQPSRIGISTATLGLFLYIAGELGSLYTVIQYGFLVTFGGLILSTMGLKAFRIIIPAYILLFFTIPLPGFIYNSLSSQLQLFSSQIGVLLIRLFSIPVFLEGNVIDLGNYQLQVVEACSGLRYLFPLSALGFIAAVFFRGTAWKKTLLFLSTLPITVLMNSFRIGVIGILVHYQGIGMAEGFLHDFEGWIVFMACAALLVAEMWLLAKIGTDRTSFSDAFAIDGPEPIPKSAKIAHRRLPWSFYAVLPMLVVVAAVSLVLPERDEIHPQRTEFVFFPNDVGDWHGRRSQLDQIYIDALKFDDYLLADYRDTAGDSINLYVAYYGSQRKGASVHSPKSCLPGGGWRIQDFSQREVSGAEVGTQPLRVNRSLIQMGDERLLVYYWFQQRGRVMTNEYLVKWYLFWDALTRNRTDGALVRLTIEAPLGEDLKEKDAVLSDFARQIEPSLHRFIPE</sequence>
<feature type="transmembrane region" description="Helical" evidence="9">
    <location>
        <begin position="166"/>
        <end position="187"/>
    </location>
</feature>
<evidence type="ECO:0000256" key="3">
    <source>
        <dbReference type="ARBA" id="ARBA00022670"/>
    </source>
</evidence>
<evidence type="ECO:0000256" key="1">
    <source>
        <dbReference type="ARBA" id="ARBA00004651"/>
    </source>
</evidence>
<name>A0ABW4Y6R5_9GAMM</name>
<dbReference type="Pfam" id="PF11984">
    <property type="entry name" value="DUF3485"/>
    <property type="match status" value="1"/>
</dbReference>
<dbReference type="GO" id="GO:0016787">
    <property type="term" value="F:hydrolase activity"/>
    <property type="evidence" value="ECO:0007669"/>
    <property type="project" value="UniProtKB-KW"/>
</dbReference>
<keyword evidence="7 9" id="KW-0472">Membrane</keyword>
<feature type="transmembrane region" description="Helical" evidence="9">
    <location>
        <begin position="136"/>
        <end position="154"/>
    </location>
</feature>
<protein>
    <submittedName>
        <fullName evidence="11">VPLPA-CTERM-specific exosortase XrtD</fullName>
        <ecNumber evidence="11">3.4.22.-</ecNumber>
    </submittedName>
</protein>
<evidence type="ECO:0000256" key="2">
    <source>
        <dbReference type="ARBA" id="ARBA00022475"/>
    </source>
</evidence>
<comment type="caution">
    <text evidence="11">The sequence shown here is derived from an EMBL/GenBank/DDBJ whole genome shotgun (WGS) entry which is preliminary data.</text>
</comment>
<evidence type="ECO:0000256" key="8">
    <source>
        <dbReference type="SAM" id="MobiDB-lite"/>
    </source>
</evidence>
<evidence type="ECO:0000313" key="11">
    <source>
        <dbReference type="EMBL" id="MFD2111280.1"/>
    </source>
</evidence>
<feature type="compositionally biased region" description="Basic residues" evidence="8">
    <location>
        <begin position="32"/>
        <end position="42"/>
    </location>
</feature>
<feature type="transmembrane region" description="Helical" evidence="9">
    <location>
        <begin position="236"/>
        <end position="257"/>
    </location>
</feature>
<evidence type="ECO:0000256" key="4">
    <source>
        <dbReference type="ARBA" id="ARBA00022692"/>
    </source>
</evidence>
<organism evidence="11 12">
    <name type="scientific">Thiorhodococcus fuscus</name>
    <dbReference type="NCBI Taxonomy" id="527200"/>
    <lineage>
        <taxon>Bacteria</taxon>
        <taxon>Pseudomonadati</taxon>
        <taxon>Pseudomonadota</taxon>
        <taxon>Gammaproteobacteria</taxon>
        <taxon>Chromatiales</taxon>
        <taxon>Chromatiaceae</taxon>
        <taxon>Thiorhodococcus</taxon>
    </lineage>
</organism>
<keyword evidence="12" id="KW-1185">Reference proteome</keyword>
<evidence type="ECO:0000256" key="5">
    <source>
        <dbReference type="ARBA" id="ARBA00022801"/>
    </source>
</evidence>
<comment type="subcellular location">
    <subcellularLocation>
        <location evidence="1">Cell membrane</location>
        <topology evidence="1">Multi-pass membrane protein</topology>
    </subcellularLocation>
</comment>
<keyword evidence="2" id="KW-1003">Cell membrane</keyword>
<dbReference type="EMBL" id="JBHUHX010000010">
    <property type="protein sequence ID" value="MFD2111280.1"/>
    <property type="molecule type" value="Genomic_DNA"/>
</dbReference>
<dbReference type="NCBIfam" id="TIGR04152">
    <property type="entry name" value="exosort_VPLPA"/>
    <property type="match status" value="1"/>
</dbReference>
<feature type="compositionally biased region" description="Basic and acidic residues" evidence="8">
    <location>
        <begin position="1"/>
        <end position="10"/>
    </location>
</feature>
<keyword evidence="3" id="KW-0645">Protease</keyword>
<accession>A0ABW4Y6R5</accession>
<dbReference type="Proteomes" id="UP001597337">
    <property type="component" value="Unassembled WGS sequence"/>
</dbReference>
<feature type="region of interest" description="Disordered" evidence="8">
    <location>
        <begin position="1"/>
        <end position="67"/>
    </location>
</feature>
<keyword evidence="4 9" id="KW-0812">Transmembrane</keyword>
<evidence type="ECO:0000256" key="6">
    <source>
        <dbReference type="ARBA" id="ARBA00022989"/>
    </source>
</evidence>
<dbReference type="InterPro" id="IPR019127">
    <property type="entry name" value="Exosortase"/>
</dbReference>
<dbReference type="RefSeq" id="WP_386024308.1">
    <property type="nucleotide sequence ID" value="NZ_JBHUHX010000010.1"/>
</dbReference>
<dbReference type="EC" id="3.4.22.-" evidence="11"/>
<evidence type="ECO:0000313" key="12">
    <source>
        <dbReference type="Proteomes" id="UP001597337"/>
    </source>
</evidence>
<dbReference type="InterPro" id="IPR026491">
    <property type="entry name" value="ExosortD_VPLPA"/>
</dbReference>
<gene>
    <name evidence="11" type="primary">xrtD</name>
    <name evidence="11" type="ORF">ACFSJC_05420</name>
</gene>